<evidence type="ECO:0000256" key="6">
    <source>
        <dbReference type="ARBA" id="ARBA00022776"/>
    </source>
</evidence>
<reference evidence="12" key="2">
    <citation type="journal article" date="2022" name="Elife">
        <title>Obligate sexual reproduction of a homothallic fungus closely related to the Cryptococcus pathogenic species complex.</title>
        <authorList>
            <person name="Passer A.R."/>
            <person name="Clancey S.A."/>
            <person name="Shea T."/>
            <person name="David-Palma M."/>
            <person name="Averette A.F."/>
            <person name="Boekhout T."/>
            <person name="Porcel B.M."/>
            <person name="Nowrousian M."/>
            <person name="Cuomo C.A."/>
            <person name="Sun S."/>
            <person name="Heitman J."/>
            <person name="Coelho M.A."/>
        </authorList>
    </citation>
    <scope>NUCLEOTIDE SEQUENCE</scope>
    <source>
        <strain evidence="12">CBS 7841</strain>
    </source>
</reference>
<keyword evidence="8" id="KW-0131">Cell cycle</keyword>
<dbReference type="GO" id="GO:0032133">
    <property type="term" value="C:chromosome passenger complex"/>
    <property type="evidence" value="ECO:0007669"/>
    <property type="project" value="TreeGrafter"/>
</dbReference>
<dbReference type="GO" id="GO:0000775">
    <property type="term" value="C:chromosome, centromeric region"/>
    <property type="evidence" value="ECO:0007669"/>
    <property type="project" value="UniProtKB-SubCell"/>
</dbReference>
<dbReference type="EMBL" id="CP143784">
    <property type="protein sequence ID" value="WVN85002.1"/>
    <property type="molecule type" value="Genomic_DNA"/>
</dbReference>
<dbReference type="GeneID" id="91084355"/>
<dbReference type="GO" id="GO:0051301">
    <property type="term" value="P:cell division"/>
    <property type="evidence" value="ECO:0007669"/>
    <property type="project" value="UniProtKB-KW"/>
</dbReference>
<comment type="subcellular location">
    <subcellularLocation>
        <location evidence="2">Chromosome</location>
        <location evidence="2">Centromere</location>
    </subcellularLocation>
    <subcellularLocation>
        <location evidence="1">Nucleus</location>
    </subcellularLocation>
</comment>
<evidence type="ECO:0000313" key="13">
    <source>
        <dbReference type="Proteomes" id="UP000094043"/>
    </source>
</evidence>
<keyword evidence="5" id="KW-0132">Cell division</keyword>
<protein>
    <recommendedName>
        <fullName evidence="11">Borealin N-terminal domain-containing protein</fullName>
    </recommendedName>
</protein>
<sequence>MVAKSKVKRAAQTNTSVSTPPPDSRKPKGKFTEVEKQSLLQNFDLEVQDKLRYFRAMLAQTLASYRMREETEILSIPREVRKMTLGEVEAKWGGNWMETLNKVRAERFEVEEKKREEVKQKERQEVVKGKRKRAVTASRDGSPNRSTKSARRGGSAPKSTRRHSVRTPSTRAKEAMFKNASNDNISSKYPSELPQDHVFNPSLPPTPLHSSKIRMKPSPLSQSNRIHLHSADSDAESSLNENAEDEDISSTDDDLPDPEKMEERLMAGSTPGSKSSKHKKKRAPSLIFRQSLGPSHLNTSGPSYHPPLSNDGEKLSTIDLSDGRTISFNPFSLTPGRIESELEEGGVSREEKRRVQEEVHREVVGRLRERMERFLVVNESK</sequence>
<reference evidence="12" key="1">
    <citation type="submission" date="2016-06" db="EMBL/GenBank/DDBJ databases">
        <authorList>
            <person name="Cuomo C."/>
            <person name="Litvintseva A."/>
            <person name="Heitman J."/>
            <person name="Chen Y."/>
            <person name="Sun S."/>
            <person name="Springer D."/>
            <person name="Dromer F."/>
            <person name="Young S."/>
            <person name="Zeng Q."/>
            <person name="Chapman S."/>
            <person name="Gujja S."/>
            <person name="Saif S."/>
            <person name="Birren B."/>
        </authorList>
    </citation>
    <scope>NUCLEOTIDE SEQUENCE</scope>
    <source>
        <strain evidence="12">CBS 7841</strain>
    </source>
</reference>
<dbReference type="Pfam" id="PF10444">
    <property type="entry name" value="Nbl1_Borealin_N"/>
    <property type="match status" value="1"/>
</dbReference>
<keyword evidence="7" id="KW-0539">Nucleus</keyword>
<evidence type="ECO:0000313" key="12">
    <source>
        <dbReference type="EMBL" id="WVN85002.1"/>
    </source>
</evidence>
<feature type="compositionally biased region" description="Basic and acidic residues" evidence="10">
    <location>
        <begin position="23"/>
        <end position="33"/>
    </location>
</feature>
<dbReference type="Gene3D" id="6.10.250.1900">
    <property type="match status" value="1"/>
</dbReference>
<evidence type="ECO:0000256" key="4">
    <source>
        <dbReference type="ARBA" id="ARBA00022454"/>
    </source>
</evidence>
<dbReference type="Proteomes" id="UP000094043">
    <property type="component" value="Chromosome 1"/>
</dbReference>
<dbReference type="GO" id="GO:0000070">
    <property type="term" value="P:mitotic sister chromatid segregation"/>
    <property type="evidence" value="ECO:0007669"/>
    <property type="project" value="TreeGrafter"/>
</dbReference>
<evidence type="ECO:0000256" key="7">
    <source>
        <dbReference type="ARBA" id="ARBA00023242"/>
    </source>
</evidence>
<evidence type="ECO:0000256" key="1">
    <source>
        <dbReference type="ARBA" id="ARBA00004123"/>
    </source>
</evidence>
<evidence type="ECO:0000259" key="11">
    <source>
        <dbReference type="Pfam" id="PF10444"/>
    </source>
</evidence>
<evidence type="ECO:0000256" key="5">
    <source>
        <dbReference type="ARBA" id="ARBA00022618"/>
    </source>
</evidence>
<organism evidence="12 13">
    <name type="scientific">Cryptococcus depauperatus CBS 7841</name>
    <dbReference type="NCBI Taxonomy" id="1295531"/>
    <lineage>
        <taxon>Eukaryota</taxon>
        <taxon>Fungi</taxon>
        <taxon>Dikarya</taxon>
        <taxon>Basidiomycota</taxon>
        <taxon>Agaricomycotina</taxon>
        <taxon>Tremellomycetes</taxon>
        <taxon>Tremellales</taxon>
        <taxon>Cryptococcaceae</taxon>
        <taxon>Cryptococcus</taxon>
    </lineage>
</organism>
<feature type="compositionally biased region" description="Polar residues" evidence="10">
    <location>
        <begin position="292"/>
        <end position="302"/>
    </location>
</feature>
<proteinExistence type="inferred from homology"/>
<name>A0AAJ8JMI2_9TREE</name>
<evidence type="ECO:0000256" key="2">
    <source>
        <dbReference type="ARBA" id="ARBA00004584"/>
    </source>
</evidence>
<keyword evidence="4" id="KW-0158">Chromosome</keyword>
<gene>
    <name evidence="12" type="ORF">L203_100139</name>
</gene>
<feature type="region of interest" description="Disordered" evidence="10">
    <location>
        <begin position="1"/>
        <end position="33"/>
    </location>
</feature>
<evidence type="ECO:0000256" key="9">
    <source>
        <dbReference type="ARBA" id="ARBA00023328"/>
    </source>
</evidence>
<evidence type="ECO:0000256" key="10">
    <source>
        <dbReference type="SAM" id="MobiDB-lite"/>
    </source>
</evidence>
<comment type="similarity">
    <text evidence="3">Belongs to the borealin family.</text>
</comment>
<feature type="compositionally biased region" description="Acidic residues" evidence="10">
    <location>
        <begin position="242"/>
        <end position="256"/>
    </location>
</feature>
<feature type="region of interest" description="Disordered" evidence="10">
    <location>
        <begin position="330"/>
        <end position="354"/>
    </location>
</feature>
<dbReference type="InterPro" id="IPR018851">
    <property type="entry name" value="Borealin_N"/>
</dbReference>
<dbReference type="InterPro" id="IPR018867">
    <property type="entry name" value="Cell_div_borealin"/>
</dbReference>
<keyword evidence="13" id="KW-1185">Reference proteome</keyword>
<dbReference type="KEGG" id="cdep:91084355"/>
<dbReference type="PANTHER" id="PTHR16040">
    <property type="entry name" value="AUSTRALIN, ISOFORM A-RELATED"/>
    <property type="match status" value="1"/>
</dbReference>
<accession>A0AAJ8JMI2</accession>
<feature type="compositionally biased region" description="Polar residues" evidence="10">
    <location>
        <begin position="179"/>
        <end position="189"/>
    </location>
</feature>
<dbReference type="GO" id="GO:0051233">
    <property type="term" value="C:spindle midzone"/>
    <property type="evidence" value="ECO:0007669"/>
    <property type="project" value="TreeGrafter"/>
</dbReference>
<keyword evidence="6" id="KW-0498">Mitosis</keyword>
<dbReference type="PANTHER" id="PTHR16040:SF7">
    <property type="entry name" value="AUSTRALIN, ISOFORM A-RELATED"/>
    <property type="match status" value="1"/>
</dbReference>
<feature type="domain" description="Borealin N-terminal" evidence="11">
    <location>
        <begin position="35"/>
        <end position="90"/>
    </location>
</feature>
<reference evidence="12" key="3">
    <citation type="submission" date="2024-01" db="EMBL/GenBank/DDBJ databases">
        <authorList>
            <person name="Coelho M.A."/>
            <person name="David-Palma M."/>
            <person name="Shea T."/>
            <person name="Sun S."/>
            <person name="Cuomo C.A."/>
            <person name="Heitman J."/>
        </authorList>
    </citation>
    <scope>NUCLEOTIDE SEQUENCE</scope>
    <source>
        <strain evidence="12">CBS 7841</strain>
    </source>
</reference>
<dbReference type="RefSeq" id="XP_066065703.1">
    <property type="nucleotide sequence ID" value="XM_066209606.1"/>
</dbReference>
<evidence type="ECO:0000256" key="3">
    <source>
        <dbReference type="ARBA" id="ARBA00009914"/>
    </source>
</evidence>
<keyword evidence="9" id="KW-0137">Centromere</keyword>
<dbReference type="AlphaFoldDB" id="A0AAJ8JMI2"/>
<feature type="compositionally biased region" description="Basic and acidic residues" evidence="10">
    <location>
        <begin position="110"/>
        <end position="128"/>
    </location>
</feature>
<feature type="region of interest" description="Disordered" evidence="10">
    <location>
        <begin position="110"/>
        <end position="317"/>
    </location>
</feature>
<evidence type="ECO:0000256" key="8">
    <source>
        <dbReference type="ARBA" id="ARBA00023306"/>
    </source>
</evidence>
<dbReference type="GO" id="GO:0005634">
    <property type="term" value="C:nucleus"/>
    <property type="evidence" value="ECO:0007669"/>
    <property type="project" value="UniProtKB-SubCell"/>
</dbReference>